<dbReference type="PANTHER" id="PTHR46424">
    <property type="entry name" value="UBX DOMAIN-CONTAINING PROTEIN 4"/>
    <property type="match status" value="1"/>
</dbReference>
<keyword evidence="2" id="KW-0834">Unfolded protein response</keyword>
<dbReference type="GO" id="GO:0036503">
    <property type="term" value="P:ERAD pathway"/>
    <property type="evidence" value="ECO:0007669"/>
    <property type="project" value="TreeGrafter"/>
</dbReference>
<accession>A0AAN7VQM7</accession>
<comment type="subunit">
    <text evidence="3">Directly interacts with VCP. Interacts with UBQLN1. Forms a complex with VCP and UBQLN1.</text>
</comment>
<dbReference type="Pfam" id="PF00789">
    <property type="entry name" value="UBX"/>
    <property type="match status" value="1"/>
</dbReference>
<evidence type="ECO:0000259" key="9">
    <source>
        <dbReference type="PROSITE" id="PS50033"/>
    </source>
</evidence>
<feature type="region of interest" description="Disordered" evidence="8">
    <location>
        <begin position="401"/>
        <end position="465"/>
    </location>
</feature>
<evidence type="ECO:0000256" key="1">
    <source>
        <dbReference type="ARBA" id="ARBA00004406"/>
    </source>
</evidence>
<comment type="function">
    <text evidence="6">Involved in endoplasmic reticulum-associated protein degradation (ERAD). Acts as a platform to recruit both UBQLN1 and VCP to the ER during ERAD.</text>
</comment>
<keyword evidence="11" id="KW-1185">Reference proteome</keyword>
<feature type="compositionally biased region" description="Basic and acidic residues" evidence="8">
    <location>
        <begin position="155"/>
        <end position="175"/>
    </location>
</feature>
<dbReference type="EMBL" id="JAVRBK010000002">
    <property type="protein sequence ID" value="KAK5648721.1"/>
    <property type="molecule type" value="Genomic_DNA"/>
</dbReference>
<dbReference type="InterPro" id="IPR001012">
    <property type="entry name" value="UBX_dom"/>
</dbReference>
<comment type="caution">
    <text evidence="10">The sequence shown here is derived from an EMBL/GenBank/DDBJ whole genome shotgun (WGS) entry which is preliminary data.</text>
</comment>
<feature type="compositionally biased region" description="Polar residues" evidence="8">
    <location>
        <begin position="455"/>
        <end position="465"/>
    </location>
</feature>
<dbReference type="Pfam" id="PF23187">
    <property type="entry name" value="UBX7_N"/>
    <property type="match status" value="1"/>
</dbReference>
<evidence type="ECO:0000256" key="2">
    <source>
        <dbReference type="ARBA" id="ARBA00023230"/>
    </source>
</evidence>
<evidence type="ECO:0000313" key="10">
    <source>
        <dbReference type="EMBL" id="KAK5648721.1"/>
    </source>
</evidence>
<feature type="compositionally biased region" description="Low complexity" evidence="8">
    <location>
        <begin position="140"/>
        <end position="154"/>
    </location>
</feature>
<dbReference type="SMART" id="SM00166">
    <property type="entry name" value="UBX"/>
    <property type="match status" value="1"/>
</dbReference>
<feature type="coiled-coil region" evidence="7">
    <location>
        <begin position="176"/>
        <end position="245"/>
    </location>
</feature>
<dbReference type="PROSITE" id="PS50033">
    <property type="entry name" value="UBX"/>
    <property type="match status" value="1"/>
</dbReference>
<dbReference type="GO" id="GO:0006986">
    <property type="term" value="P:response to unfolded protein"/>
    <property type="evidence" value="ECO:0007669"/>
    <property type="project" value="UniProtKB-KW"/>
</dbReference>
<evidence type="ECO:0000256" key="6">
    <source>
        <dbReference type="ARBA" id="ARBA00046062"/>
    </source>
</evidence>
<comment type="subcellular location">
    <subcellularLocation>
        <location evidence="1">Endoplasmic reticulum membrane</location>
        <topology evidence="1">Peripheral membrane protein</topology>
    </subcellularLocation>
</comment>
<organism evidence="10 11">
    <name type="scientific">Pyrocoelia pectoralis</name>
    <dbReference type="NCBI Taxonomy" id="417401"/>
    <lineage>
        <taxon>Eukaryota</taxon>
        <taxon>Metazoa</taxon>
        <taxon>Ecdysozoa</taxon>
        <taxon>Arthropoda</taxon>
        <taxon>Hexapoda</taxon>
        <taxon>Insecta</taxon>
        <taxon>Pterygota</taxon>
        <taxon>Neoptera</taxon>
        <taxon>Endopterygota</taxon>
        <taxon>Coleoptera</taxon>
        <taxon>Polyphaga</taxon>
        <taxon>Elateriformia</taxon>
        <taxon>Elateroidea</taxon>
        <taxon>Lampyridae</taxon>
        <taxon>Lampyrinae</taxon>
        <taxon>Pyrocoelia</taxon>
    </lineage>
</organism>
<evidence type="ECO:0000256" key="7">
    <source>
        <dbReference type="SAM" id="Coils"/>
    </source>
</evidence>
<dbReference type="InterPro" id="IPR036249">
    <property type="entry name" value="Thioredoxin-like_sf"/>
</dbReference>
<dbReference type="Proteomes" id="UP001329430">
    <property type="component" value="Chromosome 2"/>
</dbReference>
<feature type="domain" description="UBX" evidence="9">
    <location>
        <begin position="279"/>
        <end position="357"/>
    </location>
</feature>
<reference evidence="10 11" key="1">
    <citation type="journal article" date="2024" name="Insects">
        <title>An Improved Chromosome-Level Genome Assembly of the Firefly Pyrocoelia pectoralis.</title>
        <authorList>
            <person name="Fu X."/>
            <person name="Meyer-Rochow V.B."/>
            <person name="Ballantyne L."/>
            <person name="Zhu X."/>
        </authorList>
    </citation>
    <scope>NUCLEOTIDE SEQUENCE [LARGE SCALE GENOMIC DNA]</scope>
    <source>
        <strain evidence="10">XCY_ONT2</strain>
    </source>
</reference>
<dbReference type="SUPFAM" id="SSF52833">
    <property type="entry name" value="Thioredoxin-like"/>
    <property type="match status" value="1"/>
</dbReference>
<evidence type="ECO:0000256" key="8">
    <source>
        <dbReference type="SAM" id="MobiDB-lite"/>
    </source>
</evidence>
<dbReference type="PANTHER" id="PTHR46424:SF1">
    <property type="entry name" value="UBX DOMAIN-CONTAINING PROTEIN 4"/>
    <property type="match status" value="1"/>
</dbReference>
<evidence type="ECO:0000313" key="11">
    <source>
        <dbReference type="Proteomes" id="UP001329430"/>
    </source>
</evidence>
<name>A0AAN7VQM7_9COLE</name>
<protein>
    <recommendedName>
        <fullName evidence="4">UBX domain-containing protein 4</fullName>
    </recommendedName>
    <alternativeName>
        <fullName evidence="5">UBX domain-containing protein 2</fullName>
    </alternativeName>
</protein>
<sequence length="465" mass="52611">MRWYEGNIAEAVSTSKSKGAVFVVYIQGEDEKSKDFTSLIENEDVSTELESSHFVAIKVEENSVPHQQFTQIYKQSSVPSMFFIGKNGSPLEVVTDLHLKVDFLQKLQQILQRHGVVTTPASLSSNLLEQERNSGAIQESVPVETTDPSTSPTSVDDKMVDNKSEELSSLSSEEKMERAQELINKKRLEKQAEEEAISREKEVERRKMGQDVQKLKRWQQEQELKELMEERNKEKKEQLQARQRVLAQIAQDKAERAARFSNSTAATVQPHLAAQPVARNNNIAKLQFKCSDGSTHTHEFPSNTTLETVRNFIIENLNLPYENFTLSTTFPRREFTVANNNDTLIDLQLVPNAVILILPLQHGTVSSNNEFSFIAMFWSFIAPILNVIGYVKSKLFGGEPGTSANSRGMNRNTASVNESEPSRIQRKKIGESSVIRRHGNVHRLQDNQDSDEDNNTWNGNSTQQM</sequence>
<dbReference type="CDD" id="cd16117">
    <property type="entry name" value="UBX_UBXN4"/>
    <property type="match status" value="1"/>
</dbReference>
<evidence type="ECO:0000256" key="3">
    <source>
        <dbReference type="ARBA" id="ARBA00038812"/>
    </source>
</evidence>
<proteinExistence type="predicted"/>
<dbReference type="GO" id="GO:0005789">
    <property type="term" value="C:endoplasmic reticulum membrane"/>
    <property type="evidence" value="ECO:0007669"/>
    <property type="project" value="UniProtKB-SubCell"/>
</dbReference>
<keyword evidence="7" id="KW-0175">Coiled coil</keyword>
<evidence type="ECO:0000256" key="5">
    <source>
        <dbReference type="ARBA" id="ARBA00041575"/>
    </source>
</evidence>
<evidence type="ECO:0000256" key="4">
    <source>
        <dbReference type="ARBA" id="ARBA00040925"/>
    </source>
</evidence>
<dbReference type="Gene3D" id="3.40.30.10">
    <property type="entry name" value="Glutaredoxin"/>
    <property type="match status" value="1"/>
</dbReference>
<feature type="region of interest" description="Disordered" evidence="8">
    <location>
        <begin position="131"/>
        <end position="175"/>
    </location>
</feature>
<dbReference type="InterPro" id="IPR029071">
    <property type="entry name" value="Ubiquitin-like_domsf"/>
</dbReference>
<dbReference type="SUPFAM" id="SSF54236">
    <property type="entry name" value="Ubiquitin-like"/>
    <property type="match status" value="1"/>
</dbReference>
<dbReference type="Gene3D" id="3.10.20.90">
    <property type="entry name" value="Phosphatidylinositol 3-kinase Catalytic Subunit, Chain A, domain 1"/>
    <property type="match status" value="1"/>
</dbReference>
<gene>
    <name evidence="10" type="ORF">RI129_003613</name>
</gene>
<feature type="compositionally biased region" description="Polar residues" evidence="8">
    <location>
        <begin position="402"/>
        <end position="419"/>
    </location>
</feature>
<dbReference type="AlphaFoldDB" id="A0AAN7VQM7"/>